<dbReference type="Pfam" id="PF00503">
    <property type="entry name" value="G-alpha"/>
    <property type="match status" value="2"/>
</dbReference>
<keyword evidence="4 9" id="KW-0547">Nucleotide-binding</keyword>
<dbReference type="Gene3D" id="1.10.400.10">
    <property type="entry name" value="GI Alpha 1, domain 2-like"/>
    <property type="match status" value="2"/>
</dbReference>
<reference evidence="12" key="1">
    <citation type="submission" date="2021-12" db="EMBL/GenBank/DDBJ databases">
        <authorList>
            <person name="King R."/>
        </authorList>
    </citation>
    <scope>NUCLEOTIDE SEQUENCE</scope>
</reference>
<dbReference type="PROSITE" id="PS51882">
    <property type="entry name" value="G_ALPHA"/>
    <property type="match status" value="1"/>
</dbReference>
<dbReference type="GO" id="GO:0005525">
    <property type="term" value="F:GTP binding"/>
    <property type="evidence" value="ECO:0007669"/>
    <property type="project" value="UniProtKB-UniRule"/>
</dbReference>
<dbReference type="GO" id="GO:0031683">
    <property type="term" value="F:G-protein beta/gamma-subunit complex binding"/>
    <property type="evidence" value="ECO:0007669"/>
    <property type="project" value="UniProtKB-UniRule"/>
</dbReference>
<dbReference type="GO" id="GO:0046872">
    <property type="term" value="F:metal ion binding"/>
    <property type="evidence" value="ECO:0007669"/>
    <property type="project" value="UniProtKB-UniRule"/>
</dbReference>
<dbReference type="GO" id="GO:0003924">
    <property type="term" value="F:GTPase activity"/>
    <property type="evidence" value="ECO:0007669"/>
    <property type="project" value="UniProtKB-UniRule"/>
</dbReference>
<feature type="binding site" evidence="9">
    <location>
        <begin position="55"/>
        <end position="60"/>
    </location>
    <ligand>
        <name>GTP</name>
        <dbReference type="ChEBI" id="CHEBI:37565"/>
    </ligand>
</feature>
<keyword evidence="11" id="KW-0472">Membrane</keyword>
<feature type="binding site" evidence="9">
    <location>
        <begin position="188"/>
        <end position="194"/>
    </location>
    <ligand>
        <name>GTP</name>
        <dbReference type="ChEBI" id="CHEBI:37565"/>
    </ligand>
</feature>
<keyword evidence="5 10" id="KW-0460">Magnesium</keyword>
<dbReference type="FunFam" id="3.40.50.300:FF:006178">
    <property type="entry name" value="Guanine nucleotide-binding protein G(s) subunit alpha isoforms short"/>
    <property type="match status" value="1"/>
</dbReference>
<evidence type="ECO:0000256" key="1">
    <source>
        <dbReference type="ARBA" id="ARBA00007172"/>
    </source>
</evidence>
<gene>
    <name evidence="12" type="ORF">MELIAE_LOCUS3872</name>
</gene>
<dbReference type="GO" id="GO:0005834">
    <property type="term" value="C:heterotrimeric G-protein complex"/>
    <property type="evidence" value="ECO:0007669"/>
    <property type="project" value="UniProtKB-UniRule"/>
</dbReference>
<dbReference type="PRINTS" id="PR00318">
    <property type="entry name" value="GPROTEINA"/>
</dbReference>
<keyword evidence="11" id="KW-1003">Cell membrane</keyword>
<dbReference type="PANTHER" id="PTHR10218">
    <property type="entry name" value="GTP-BINDING PROTEIN ALPHA SUBUNIT"/>
    <property type="match status" value="1"/>
</dbReference>
<dbReference type="FunFam" id="1.10.400.10:FF:000003">
    <property type="entry name" value="Guanine nucleotide-binding protein G(S) subunit alpha"/>
    <property type="match status" value="2"/>
</dbReference>
<feature type="binding site" evidence="9">
    <location>
        <position position="359"/>
    </location>
    <ligand>
        <name>GTP</name>
        <dbReference type="ChEBI" id="CHEBI:37565"/>
    </ligand>
</feature>
<dbReference type="InterPro" id="IPR000367">
    <property type="entry name" value="Gprotein_alpha_S"/>
</dbReference>
<evidence type="ECO:0000256" key="10">
    <source>
        <dbReference type="PIRSR" id="PIRSR601019-2"/>
    </source>
</evidence>
<dbReference type="EMBL" id="OV121133">
    <property type="protein sequence ID" value="CAH0551207.1"/>
    <property type="molecule type" value="Genomic_DNA"/>
</dbReference>
<dbReference type="FunFam" id="3.40.50.300:FF:001599">
    <property type="entry name" value="guanine nucleotide-binding protein G(Olf) subunit alpha"/>
    <property type="match status" value="1"/>
</dbReference>
<dbReference type="InterPro" id="IPR011025">
    <property type="entry name" value="GproteinA_insert"/>
</dbReference>
<proteinExistence type="inferred from homology"/>
<evidence type="ECO:0000256" key="9">
    <source>
        <dbReference type="PIRSR" id="PIRSR601019-1"/>
    </source>
</evidence>
<evidence type="ECO:0000256" key="2">
    <source>
        <dbReference type="ARBA" id="ARBA00011356"/>
    </source>
</evidence>
<feature type="binding site" evidence="9">
    <location>
        <begin position="282"/>
        <end position="285"/>
    </location>
    <ligand>
        <name>GTP</name>
        <dbReference type="ChEBI" id="CHEBI:37565"/>
    </ligand>
</feature>
<organism evidence="12 13">
    <name type="scientific">Brassicogethes aeneus</name>
    <name type="common">Rape pollen beetle</name>
    <name type="synonym">Meligethes aeneus</name>
    <dbReference type="NCBI Taxonomy" id="1431903"/>
    <lineage>
        <taxon>Eukaryota</taxon>
        <taxon>Metazoa</taxon>
        <taxon>Ecdysozoa</taxon>
        <taxon>Arthropoda</taxon>
        <taxon>Hexapoda</taxon>
        <taxon>Insecta</taxon>
        <taxon>Pterygota</taxon>
        <taxon>Neoptera</taxon>
        <taxon>Endopterygota</taxon>
        <taxon>Coleoptera</taxon>
        <taxon>Polyphaga</taxon>
        <taxon>Cucujiformia</taxon>
        <taxon>Nitidulidae</taxon>
        <taxon>Meligethinae</taxon>
        <taxon>Brassicogethes</taxon>
    </lineage>
</organism>
<accession>A0A9P0AYI6</accession>
<comment type="subunit">
    <text evidence="2 11">G proteins are composed of 3 units; alpha, beta and gamma. The alpha chain contains the guanine nucleotide binding site.</text>
</comment>
<feature type="binding site" evidence="10">
    <location>
        <position position="59"/>
    </location>
    <ligand>
        <name>Mg(2+)</name>
        <dbReference type="ChEBI" id="CHEBI:18420"/>
    </ligand>
</feature>
<evidence type="ECO:0000256" key="8">
    <source>
        <dbReference type="ARBA" id="ARBA00023288"/>
    </source>
</evidence>
<sequence>MTLNMGEPGCIEGLLPCLYHPSPEAQRSAQIDKQIAGEKEDFQKTHRLLLLGAGESGKSTIIKQMQLIHVEKFSDEVRKERRNDIRHNLLDAIVSIITAISTLTPPILLEHSENTKSIDWILHNSARENFDFPQEFYDHVEILWKDKGIQTAFSRSNEYQLIDSAQYFLEKVQEVRKPEYLPSEQDILRCRILTKGIYELIFQVKKVKFQMIDVGGQRGERRKWFLCFNGVTAIIFVTACSSYDSVLREDPTKNRLVESLEIFRTVWNNKFLKNISVILFLNKQDIFKRKIMAGRSKLEEFFEDYRYYQVPPNSEFANEYQEVVRAKFFIRNLFQKISFSSGKSKEQKYHCCYPHFTCAIDTDNIKKVFEDCRDSIQPTVASGPDCGPVAAADKGTADCWWSPLAAMGCFGNREAAGGGGGGASAADDIRTQKRISDQINRQLAKEKQVYRATHRLLLLGAGESGKSTIVKQMRILHTITGAMSTLSPPVALEKSENQARVDWIQDCATGPDFDYPAEFYEHTEALWKDRGVQQTFDRSNEYQLIDCAKYFLDQVDVVKRPDYTPTEQDILRCRVLTSGIFETLFQVDKVNFHMFDVGGQRDERRKWIQCFNDVTAIIFVTACSSYNMVLREDPTQNRLRESLELFKSIWNNRWLRTISVILFLNKQDLLAEKILTSKSRLENYFGEFARYQPPAEVQNEANEAPERISTASGEGKHFCYPHFTCAVDTENIKRVFNDCRDIIQRMHLRQYELL</sequence>
<dbReference type="GO" id="GO:0001664">
    <property type="term" value="F:G protein-coupled receptor binding"/>
    <property type="evidence" value="ECO:0007669"/>
    <property type="project" value="TreeGrafter"/>
</dbReference>
<dbReference type="SUPFAM" id="SSF47895">
    <property type="entry name" value="Transducin (alpha subunit), insertion domain"/>
    <property type="match status" value="2"/>
</dbReference>
<evidence type="ECO:0000256" key="5">
    <source>
        <dbReference type="ARBA" id="ARBA00022842"/>
    </source>
</evidence>
<evidence type="ECO:0000256" key="3">
    <source>
        <dbReference type="ARBA" id="ARBA00022723"/>
    </source>
</evidence>
<comment type="function">
    <text evidence="11">Guanine nucleotide-binding proteins (G proteins) function as transducers in numerous signaling pathways controlled by G protein-coupled receptors (GPCRs).</text>
</comment>
<dbReference type="InterPro" id="IPR001019">
    <property type="entry name" value="Gprotein_alpha_su"/>
</dbReference>
<dbReference type="PANTHER" id="PTHR10218:SF212">
    <property type="entry name" value="G PROTEIN ALPHA S SUBUNIT"/>
    <property type="match status" value="1"/>
</dbReference>
<dbReference type="GO" id="GO:0007191">
    <property type="term" value="P:adenylate cyclase-activating dopamine receptor signaling pathway"/>
    <property type="evidence" value="ECO:0007669"/>
    <property type="project" value="TreeGrafter"/>
</dbReference>
<dbReference type="CDD" id="cd00066">
    <property type="entry name" value="G-alpha"/>
    <property type="match status" value="2"/>
</dbReference>
<evidence type="ECO:0000313" key="13">
    <source>
        <dbReference type="Proteomes" id="UP001154078"/>
    </source>
</evidence>
<keyword evidence="6 9" id="KW-0342">GTP-binding</keyword>
<keyword evidence="8" id="KW-0449">Lipoprotein</keyword>
<evidence type="ECO:0000256" key="6">
    <source>
        <dbReference type="ARBA" id="ARBA00023134"/>
    </source>
</evidence>
<comment type="subcellular location">
    <subcellularLocation>
        <location evidence="11">Cell membrane</location>
    </subcellularLocation>
</comment>
<evidence type="ECO:0000256" key="4">
    <source>
        <dbReference type="ARBA" id="ARBA00022741"/>
    </source>
</evidence>
<keyword evidence="13" id="KW-1185">Reference proteome</keyword>
<protein>
    <recommendedName>
        <fullName evidence="11">Guanine nucleotide-binding protein G(s) subunit alpha</fullName>
    </recommendedName>
    <alternativeName>
        <fullName evidence="11">Adenylate cyclase-stimulating G alpha protein</fullName>
    </alternativeName>
</protein>
<feature type="binding site" evidence="9">
    <location>
        <begin position="163"/>
        <end position="164"/>
    </location>
    <ligand>
        <name>GTP</name>
        <dbReference type="ChEBI" id="CHEBI:37565"/>
    </ligand>
</feature>
<comment type="similarity">
    <text evidence="1 11">Belongs to the G-alpha family. G(s) subfamily.</text>
</comment>
<dbReference type="PRINTS" id="PR00443">
    <property type="entry name" value="GPROTEINAS"/>
</dbReference>
<evidence type="ECO:0000256" key="7">
    <source>
        <dbReference type="ARBA" id="ARBA00023224"/>
    </source>
</evidence>
<keyword evidence="7 11" id="KW-0807">Transducer</keyword>
<dbReference type="Proteomes" id="UP001154078">
    <property type="component" value="Chromosome 2"/>
</dbReference>
<dbReference type="GO" id="GO:0005737">
    <property type="term" value="C:cytoplasm"/>
    <property type="evidence" value="ECO:0007669"/>
    <property type="project" value="TreeGrafter"/>
</dbReference>
<evidence type="ECO:0000256" key="11">
    <source>
        <dbReference type="RuleBase" id="RU369121"/>
    </source>
</evidence>
<dbReference type="OrthoDB" id="5817230at2759"/>
<dbReference type="Gene3D" id="3.40.50.300">
    <property type="entry name" value="P-loop containing nucleotide triphosphate hydrolases"/>
    <property type="match status" value="2"/>
</dbReference>
<dbReference type="SUPFAM" id="SSF52540">
    <property type="entry name" value="P-loop containing nucleoside triphosphate hydrolases"/>
    <property type="match status" value="2"/>
</dbReference>
<feature type="binding site" evidence="9">
    <location>
        <begin position="213"/>
        <end position="217"/>
    </location>
    <ligand>
        <name>GTP</name>
        <dbReference type="ChEBI" id="CHEBI:37565"/>
    </ligand>
</feature>
<evidence type="ECO:0000313" key="12">
    <source>
        <dbReference type="EMBL" id="CAH0551207.1"/>
    </source>
</evidence>
<dbReference type="GO" id="GO:0007606">
    <property type="term" value="P:sensory perception of chemical stimulus"/>
    <property type="evidence" value="ECO:0007669"/>
    <property type="project" value="TreeGrafter"/>
</dbReference>
<dbReference type="SMART" id="SM00275">
    <property type="entry name" value="G_alpha"/>
    <property type="match status" value="2"/>
</dbReference>
<dbReference type="InterPro" id="IPR027417">
    <property type="entry name" value="P-loop_NTPase"/>
</dbReference>
<name>A0A9P0AYI6_BRAAE</name>
<feature type="binding site" evidence="10">
    <location>
        <position position="194"/>
    </location>
    <ligand>
        <name>Mg(2+)</name>
        <dbReference type="ChEBI" id="CHEBI:18420"/>
    </ligand>
</feature>
<keyword evidence="3 10" id="KW-0479">Metal-binding</keyword>
<dbReference type="AlphaFoldDB" id="A0A9P0AYI6"/>